<evidence type="ECO:0000313" key="5">
    <source>
        <dbReference type="EMBL" id="KAL0329629.1"/>
    </source>
</evidence>
<gene>
    <name evidence="5" type="ORF">Sradi_4949600</name>
</gene>
<keyword evidence="3 4" id="KW-0408">Iron</keyword>
<dbReference type="Pfam" id="PF00067">
    <property type="entry name" value="p450"/>
    <property type="match status" value="1"/>
</dbReference>
<dbReference type="GO" id="GO:0020037">
    <property type="term" value="F:heme binding"/>
    <property type="evidence" value="ECO:0007669"/>
    <property type="project" value="InterPro"/>
</dbReference>
<reference evidence="5" key="2">
    <citation type="journal article" date="2024" name="Plant">
        <title>Genomic evolution and insights into agronomic trait innovations of Sesamum species.</title>
        <authorList>
            <person name="Miao H."/>
            <person name="Wang L."/>
            <person name="Qu L."/>
            <person name="Liu H."/>
            <person name="Sun Y."/>
            <person name="Le M."/>
            <person name="Wang Q."/>
            <person name="Wei S."/>
            <person name="Zheng Y."/>
            <person name="Lin W."/>
            <person name="Duan Y."/>
            <person name="Cao H."/>
            <person name="Xiong S."/>
            <person name="Wang X."/>
            <person name="Wei L."/>
            <person name="Li C."/>
            <person name="Ma Q."/>
            <person name="Ju M."/>
            <person name="Zhao R."/>
            <person name="Li G."/>
            <person name="Mu C."/>
            <person name="Tian Q."/>
            <person name="Mei H."/>
            <person name="Zhang T."/>
            <person name="Gao T."/>
            <person name="Zhang H."/>
        </authorList>
    </citation>
    <scope>NUCLEOTIDE SEQUENCE</scope>
    <source>
        <strain evidence="5">G02</strain>
    </source>
</reference>
<feature type="binding site" description="axial binding residue" evidence="3">
    <location>
        <position position="452"/>
    </location>
    <ligand>
        <name>heme</name>
        <dbReference type="ChEBI" id="CHEBI:30413"/>
    </ligand>
    <ligandPart>
        <name>Fe</name>
        <dbReference type="ChEBI" id="CHEBI:18248"/>
    </ligandPart>
</feature>
<dbReference type="PANTHER" id="PTHR47951">
    <property type="entry name" value="OS08G0547900 PROTEIN"/>
    <property type="match status" value="1"/>
</dbReference>
<organism evidence="5">
    <name type="scientific">Sesamum radiatum</name>
    <name type="common">Black benniseed</name>
    <dbReference type="NCBI Taxonomy" id="300843"/>
    <lineage>
        <taxon>Eukaryota</taxon>
        <taxon>Viridiplantae</taxon>
        <taxon>Streptophyta</taxon>
        <taxon>Embryophyta</taxon>
        <taxon>Tracheophyta</taxon>
        <taxon>Spermatophyta</taxon>
        <taxon>Magnoliopsida</taxon>
        <taxon>eudicotyledons</taxon>
        <taxon>Gunneridae</taxon>
        <taxon>Pentapetalae</taxon>
        <taxon>asterids</taxon>
        <taxon>lamiids</taxon>
        <taxon>Lamiales</taxon>
        <taxon>Pedaliaceae</taxon>
        <taxon>Sesamum</taxon>
    </lineage>
</organism>
<comment type="similarity">
    <text evidence="4">Belongs to the cytochrome P450 family.</text>
</comment>
<dbReference type="GO" id="GO:0016020">
    <property type="term" value="C:membrane"/>
    <property type="evidence" value="ECO:0007669"/>
    <property type="project" value="UniProtKB-SubCell"/>
</dbReference>
<dbReference type="InterPro" id="IPR036396">
    <property type="entry name" value="Cyt_P450_sf"/>
</dbReference>
<protein>
    <submittedName>
        <fullName evidence="5">Labd-13Z-ene-9,15,16-triol synthase, chloroplastic</fullName>
    </submittedName>
</protein>
<keyword evidence="2 4" id="KW-0560">Oxidoreductase</keyword>
<accession>A0AAW2MDM5</accession>
<dbReference type="PROSITE" id="PS00086">
    <property type="entry name" value="CYTOCHROME_P450"/>
    <property type="match status" value="1"/>
</dbReference>
<dbReference type="PANTHER" id="PTHR47951:SF7">
    <property type="entry name" value="FLAVONOID 3',5'-HYDROXYLASE-LIKE ISOFORM X1"/>
    <property type="match status" value="1"/>
</dbReference>
<dbReference type="PRINTS" id="PR00385">
    <property type="entry name" value="P450"/>
</dbReference>
<evidence type="ECO:0000256" key="3">
    <source>
        <dbReference type="PIRSR" id="PIRSR602401-1"/>
    </source>
</evidence>
<dbReference type="GO" id="GO:0005506">
    <property type="term" value="F:iron ion binding"/>
    <property type="evidence" value="ECO:0007669"/>
    <property type="project" value="InterPro"/>
</dbReference>
<dbReference type="CDD" id="cd11073">
    <property type="entry name" value="CYP76-like"/>
    <property type="match status" value="1"/>
</dbReference>
<dbReference type="SUPFAM" id="SSF48264">
    <property type="entry name" value="Cytochrome P450"/>
    <property type="match status" value="1"/>
</dbReference>
<dbReference type="AlphaFoldDB" id="A0AAW2MDM5"/>
<evidence type="ECO:0000256" key="2">
    <source>
        <dbReference type="ARBA" id="ARBA00023002"/>
    </source>
</evidence>
<proteinExistence type="inferred from homology"/>
<name>A0AAW2MDM5_SESRA</name>
<dbReference type="EMBL" id="JACGWJ010000022">
    <property type="protein sequence ID" value="KAL0329629.1"/>
    <property type="molecule type" value="Genomic_DNA"/>
</dbReference>
<comment type="caution">
    <text evidence="5">The sequence shown here is derived from an EMBL/GenBank/DDBJ whole genome shotgun (WGS) entry which is preliminary data.</text>
</comment>
<keyword evidence="4" id="KW-0503">Monooxygenase</keyword>
<comment type="subcellular location">
    <subcellularLocation>
        <location evidence="1">Membrane</location>
        <topology evidence="1">Single-pass membrane protein</topology>
    </subcellularLocation>
</comment>
<dbReference type="InterPro" id="IPR001128">
    <property type="entry name" value="Cyt_P450"/>
</dbReference>
<reference evidence="5" key="1">
    <citation type="submission" date="2020-06" db="EMBL/GenBank/DDBJ databases">
        <authorList>
            <person name="Li T."/>
            <person name="Hu X."/>
            <person name="Zhang T."/>
            <person name="Song X."/>
            <person name="Zhang H."/>
            <person name="Dai N."/>
            <person name="Sheng W."/>
            <person name="Hou X."/>
            <person name="Wei L."/>
        </authorList>
    </citation>
    <scope>NUCLEOTIDE SEQUENCE</scope>
    <source>
        <strain evidence="5">G02</strain>
        <tissue evidence="5">Leaf</tissue>
    </source>
</reference>
<dbReference type="InterPro" id="IPR002401">
    <property type="entry name" value="Cyt_P450_E_grp-I"/>
</dbReference>
<keyword evidence="3 4" id="KW-0349">Heme</keyword>
<dbReference type="InterPro" id="IPR017972">
    <property type="entry name" value="Cyt_P450_CS"/>
</dbReference>
<comment type="cofactor">
    <cofactor evidence="3">
        <name>heme</name>
        <dbReference type="ChEBI" id="CHEBI:30413"/>
    </cofactor>
</comment>
<keyword evidence="3 4" id="KW-0479">Metal-binding</keyword>
<dbReference type="FunFam" id="1.10.630.10:FF:000207">
    <property type="entry name" value="Putative cytochrome P450 superfamily protein"/>
    <property type="match status" value="1"/>
</dbReference>
<evidence type="ECO:0000256" key="4">
    <source>
        <dbReference type="RuleBase" id="RU000461"/>
    </source>
</evidence>
<dbReference type="GO" id="GO:0004497">
    <property type="term" value="F:monooxygenase activity"/>
    <property type="evidence" value="ECO:0007669"/>
    <property type="project" value="UniProtKB-KW"/>
</dbReference>
<evidence type="ECO:0000256" key="1">
    <source>
        <dbReference type="ARBA" id="ARBA00004167"/>
    </source>
</evidence>
<sequence length="514" mass="58453">MDLLPLAVSSVIFLLVSVFLYSWKLNSSGTKLRPLPPGPRGLPILGYLPFLDRNLHLQFTILGRKYGPIYRLWLGSKLCIVISSPSLIKQVVRDQDTVFANRDPTIAALLGTGGVDIITSPYGPYWRNLRKLFASEMLSHANLDASYVLRRNEVRSAIRNVQEKIGSGVDIGELIFVTELNVVMSLLWGGTFEGEKRDRIGAEFREKVSKFIELLEKPNLSDFFPVLARFDFQGIAKEMKDLMPSFDEILDYVINDRLKIMDSEQVEGELRSAKRGKDFVQILLDLKERNVAEESMTLTQIKALLVDIIIGGTETTATIVEWAMAEIFRNPHVMRMVQQELDDVVGLNDNVEESHMPKLHYLDAVIKETFRLHPPAPLLIPRQPSQSSILGGYTIPKGSRIILNVWSNYKDPQVWENPSIFKPEKFLNNTDKWDYMGNNFHYLPFGSGRRLCPGLPLAERMVMYLLASFLHSFEWRLPEGENLDLAEKFGLVMKKSKPLVAIPSLRLPDLNMYG</sequence>
<dbReference type="Gene3D" id="1.10.630.10">
    <property type="entry name" value="Cytochrome P450"/>
    <property type="match status" value="1"/>
</dbReference>
<dbReference type="PRINTS" id="PR00463">
    <property type="entry name" value="EP450I"/>
</dbReference>
<dbReference type="GO" id="GO:0016705">
    <property type="term" value="F:oxidoreductase activity, acting on paired donors, with incorporation or reduction of molecular oxygen"/>
    <property type="evidence" value="ECO:0007669"/>
    <property type="project" value="InterPro"/>
</dbReference>